<proteinExistence type="predicted"/>
<protein>
    <submittedName>
        <fullName evidence="1">Uncharacterized protein</fullName>
    </submittedName>
</protein>
<gene>
    <name evidence="1" type="ORF">UFOVP335_12</name>
</gene>
<organism evidence="1">
    <name type="scientific">uncultured Caudovirales phage</name>
    <dbReference type="NCBI Taxonomy" id="2100421"/>
    <lineage>
        <taxon>Viruses</taxon>
        <taxon>Duplodnaviria</taxon>
        <taxon>Heunggongvirae</taxon>
        <taxon>Uroviricota</taxon>
        <taxon>Caudoviricetes</taxon>
        <taxon>Peduoviridae</taxon>
        <taxon>Maltschvirus</taxon>
        <taxon>Maltschvirus maltsch</taxon>
    </lineage>
</organism>
<dbReference type="EMBL" id="LR796348">
    <property type="protein sequence ID" value="CAB4138699.1"/>
    <property type="molecule type" value="Genomic_DNA"/>
</dbReference>
<accession>A0A6J5M493</accession>
<sequence>MISTTITVGTTPTLLMAGATGTRTIYLHIVGNTAVYIGGATVTTTAGLATEKHTTPIPIVLRDGDSLYGIVASGTVDMRVMRDN</sequence>
<evidence type="ECO:0000313" key="1">
    <source>
        <dbReference type="EMBL" id="CAB4138699.1"/>
    </source>
</evidence>
<reference evidence="1" key="1">
    <citation type="submission" date="2020-04" db="EMBL/GenBank/DDBJ databases">
        <authorList>
            <person name="Chiriac C."/>
            <person name="Salcher M."/>
            <person name="Ghai R."/>
            <person name="Kavagutti S V."/>
        </authorList>
    </citation>
    <scope>NUCLEOTIDE SEQUENCE</scope>
</reference>
<name>A0A6J5M493_9CAUD</name>